<dbReference type="Proteomes" id="UP001187531">
    <property type="component" value="Unassembled WGS sequence"/>
</dbReference>
<feature type="domain" description="PiggyBac transposable element-derived protein" evidence="1">
    <location>
        <begin position="2"/>
        <end position="101"/>
    </location>
</feature>
<evidence type="ECO:0000259" key="1">
    <source>
        <dbReference type="Pfam" id="PF13843"/>
    </source>
</evidence>
<dbReference type="PANTHER" id="PTHR47272">
    <property type="entry name" value="DDE_TNP_1_7 DOMAIN-CONTAINING PROTEIN"/>
    <property type="match status" value="1"/>
</dbReference>
<protein>
    <recommendedName>
        <fullName evidence="1">PiggyBac transposable element-derived protein domain-containing protein</fullName>
    </recommendedName>
</protein>
<comment type="caution">
    <text evidence="2">The sequence shown here is derived from an EMBL/GenBank/DDBJ whole genome shotgun (WGS) entry which is preliminary data.</text>
</comment>
<reference evidence="2" key="1">
    <citation type="submission" date="2023-07" db="EMBL/GenBank/DDBJ databases">
        <title>Chromosome-level genome assembly of Artemia franciscana.</title>
        <authorList>
            <person name="Jo E."/>
        </authorList>
    </citation>
    <scope>NUCLEOTIDE SEQUENCE</scope>
    <source>
        <tissue evidence="2">Whole body</tissue>
    </source>
</reference>
<dbReference type="InterPro" id="IPR029526">
    <property type="entry name" value="PGBD"/>
</dbReference>
<keyword evidence="3" id="KW-1185">Reference proteome</keyword>
<evidence type="ECO:0000313" key="3">
    <source>
        <dbReference type="Proteomes" id="UP001187531"/>
    </source>
</evidence>
<dbReference type="Pfam" id="PF13843">
    <property type="entry name" value="DDE_Tnp_1_7"/>
    <property type="match status" value="1"/>
</dbReference>
<dbReference type="AlphaFoldDB" id="A0AA88L075"/>
<dbReference type="EMBL" id="JAVRJZ010000016">
    <property type="protein sequence ID" value="KAK2711507.1"/>
    <property type="molecule type" value="Genomic_DNA"/>
</dbReference>
<dbReference type="PANTHER" id="PTHR47272:SF1">
    <property type="entry name" value="PIGGYBAC TRANSPOSABLE ELEMENT-DERIVED PROTEIN 3-LIKE"/>
    <property type="match status" value="1"/>
</dbReference>
<evidence type="ECO:0000313" key="2">
    <source>
        <dbReference type="EMBL" id="KAK2711507.1"/>
    </source>
</evidence>
<accession>A0AA88L075</accession>
<organism evidence="2 3">
    <name type="scientific">Artemia franciscana</name>
    <name type="common">Brine shrimp</name>
    <name type="synonym">Artemia sanfranciscana</name>
    <dbReference type="NCBI Taxonomy" id="6661"/>
    <lineage>
        <taxon>Eukaryota</taxon>
        <taxon>Metazoa</taxon>
        <taxon>Ecdysozoa</taxon>
        <taxon>Arthropoda</taxon>
        <taxon>Crustacea</taxon>
        <taxon>Branchiopoda</taxon>
        <taxon>Anostraca</taxon>
        <taxon>Artemiidae</taxon>
        <taxon>Artemia</taxon>
    </lineage>
</organism>
<gene>
    <name evidence="2" type="ORF">QYM36_012612</name>
</gene>
<proteinExistence type="predicted"/>
<name>A0AA88L075_ARTSF</name>
<sequence>MFDKIKCILLFDDNEKAKKSEEQGTDKLYKFRPVLSHIRSKFLEVSPEEHHSFDEQMIPFKGRSNLRHYLPKKMTKRGKKVFTRTGVSVLVHDFEVYQGKGTLFEDDIEPHLGIGEFGYEKNKIISQKHPNCSEYLKISQEFLDDLSKWIRSTSRLLLSWEHVSWFSETVDSSRHGTCVGDIFDNIHLIGRVEPRCGIQKYF</sequence>